<name>A0AAD3N0V6_LATJO</name>
<dbReference type="InterPro" id="IPR008753">
    <property type="entry name" value="Peptidase_M13_N"/>
</dbReference>
<dbReference type="Gene3D" id="1.10.1380.10">
    <property type="entry name" value="Neutral endopeptidase , domain2"/>
    <property type="match status" value="1"/>
</dbReference>
<keyword evidence="2" id="KW-0645">Protease</keyword>
<dbReference type="SUPFAM" id="SSF55486">
    <property type="entry name" value="Metalloproteases ('zincins'), catalytic domain"/>
    <property type="match status" value="1"/>
</dbReference>
<feature type="domain" description="Peptidase M13 C-terminal" evidence="9">
    <location>
        <begin position="613"/>
        <end position="743"/>
    </location>
</feature>
<keyword evidence="12" id="KW-1185">Reference proteome</keyword>
<gene>
    <name evidence="11" type="ORF">AKAME5_001536400</name>
</gene>
<dbReference type="Proteomes" id="UP001279410">
    <property type="component" value="Unassembled WGS sequence"/>
</dbReference>
<evidence type="ECO:0000256" key="8">
    <source>
        <dbReference type="SAM" id="Phobius"/>
    </source>
</evidence>
<feature type="transmembrane region" description="Helical" evidence="8">
    <location>
        <begin position="69"/>
        <end position="89"/>
    </location>
</feature>
<dbReference type="EMBL" id="BRZM01000063">
    <property type="protein sequence ID" value="GLD63773.1"/>
    <property type="molecule type" value="Genomic_DNA"/>
</dbReference>
<dbReference type="InterPro" id="IPR018497">
    <property type="entry name" value="Peptidase_M13_C"/>
</dbReference>
<dbReference type="GO" id="GO:0004222">
    <property type="term" value="F:metalloendopeptidase activity"/>
    <property type="evidence" value="ECO:0007669"/>
    <property type="project" value="InterPro"/>
</dbReference>
<keyword evidence="8" id="KW-0472">Membrane</keyword>
<accession>A0AAD3N0V6</accession>
<evidence type="ECO:0000256" key="3">
    <source>
        <dbReference type="ARBA" id="ARBA00022723"/>
    </source>
</evidence>
<keyword evidence="5" id="KW-0862">Zinc</keyword>
<evidence type="ECO:0000259" key="10">
    <source>
        <dbReference type="Pfam" id="PF05649"/>
    </source>
</evidence>
<keyword evidence="3" id="KW-0479">Metal-binding</keyword>
<keyword evidence="6" id="KW-0482">Metalloprotease</keyword>
<feature type="region of interest" description="Disordered" evidence="7">
    <location>
        <begin position="142"/>
        <end position="183"/>
    </location>
</feature>
<comment type="caution">
    <text evidence="11">The sequence shown here is derived from an EMBL/GenBank/DDBJ whole genome shotgun (WGS) entry which is preliminary data.</text>
</comment>
<keyword evidence="8" id="KW-1133">Transmembrane helix</keyword>
<evidence type="ECO:0000256" key="4">
    <source>
        <dbReference type="ARBA" id="ARBA00022801"/>
    </source>
</evidence>
<evidence type="ECO:0000313" key="11">
    <source>
        <dbReference type="EMBL" id="GLD63773.1"/>
    </source>
</evidence>
<keyword evidence="8" id="KW-0812">Transmembrane</keyword>
<feature type="region of interest" description="Disordered" evidence="7">
    <location>
        <begin position="1"/>
        <end position="37"/>
    </location>
</feature>
<feature type="compositionally biased region" description="Basic and acidic residues" evidence="7">
    <location>
        <begin position="167"/>
        <end position="183"/>
    </location>
</feature>
<dbReference type="InterPro" id="IPR042089">
    <property type="entry name" value="Peptidase_M13_dom_2"/>
</dbReference>
<dbReference type="Pfam" id="PF01431">
    <property type="entry name" value="Peptidase_M13"/>
    <property type="match status" value="1"/>
</dbReference>
<dbReference type="Pfam" id="PF05649">
    <property type="entry name" value="Peptidase_M13_N"/>
    <property type="match status" value="1"/>
</dbReference>
<feature type="region of interest" description="Disordered" evidence="7">
    <location>
        <begin position="769"/>
        <end position="797"/>
    </location>
</feature>
<dbReference type="AlphaFoldDB" id="A0AAD3N0V6"/>
<feature type="compositionally biased region" description="Basic residues" evidence="7">
    <location>
        <begin position="905"/>
        <end position="1011"/>
    </location>
</feature>
<dbReference type="GO" id="GO:0016485">
    <property type="term" value="P:protein processing"/>
    <property type="evidence" value="ECO:0007669"/>
    <property type="project" value="TreeGrafter"/>
</dbReference>
<dbReference type="InterPro" id="IPR000718">
    <property type="entry name" value="Peptidase_M13"/>
</dbReference>
<proteinExistence type="predicted"/>
<feature type="region of interest" description="Disordered" evidence="7">
    <location>
        <begin position="861"/>
        <end position="1046"/>
    </location>
</feature>
<evidence type="ECO:0000256" key="7">
    <source>
        <dbReference type="SAM" id="MobiDB-lite"/>
    </source>
</evidence>
<evidence type="ECO:0000313" key="12">
    <source>
        <dbReference type="Proteomes" id="UP001279410"/>
    </source>
</evidence>
<feature type="compositionally biased region" description="Polar residues" evidence="7">
    <location>
        <begin position="1"/>
        <end position="18"/>
    </location>
</feature>
<feature type="compositionally biased region" description="Polar residues" evidence="7">
    <location>
        <begin position="27"/>
        <end position="37"/>
    </location>
</feature>
<sequence length="1046" mass="119413">MSETPTQLELSVPSSSQPEVERGFQPILTTQDPPETHQQTQLQLEIQLSESNPEHQHRAKPLWIKHRRLLLQFLGFSLCAVFLGLTYYVHQNLRNRSNNQRVTACLSPACQQASARLSTSADPFTQPCDYFLFTCGSDRLSQPDNGGRQRGQGIPGHPQNQNGKSVWPERRRQSKEREDRGLRQEKILDRKTVLLQYLREILESNYSVGSSAVQKAQGFYHSCLDTRSIESAGAEPFLTLIQRLGGWAVSGQWNQTDFNSTLSLLMRDYATFPFFNLYVGKDPNEIAHGTAKRYIQIDQPELLIPIEWNSKTHKSQAKAQTLRSFLATCQRYLALLGALPSSSMIHVGMFLSLSSELAVAAAPLQYRLSKRQLYQRMTIKELQSQAPAIDWLGCLRAAFHPLPLIEDDHVLLHNLPYMVQMSPIIRKWLNRHELSNSGPLQTYMILNLLHTLMPALDSRFSETANNLSVALGNTEGVVPRWKHCVLETERGFDSVLTYLLSERTAQREAEEIIQNIFSSFKSKLHELKWTDQKSLLSVMKKVHSLIPRLWTTREISSEAELDLLFSKVSLSTHSFFSNYVQLLSLWQKRRRKILTEQTEATDILSVTPLLLGNELLFPMGMFVPPLFHPTYPRAMNYGVMGFLIAKDILHLLLPEIYSQSETVHAVGECVWAHYLTVTEKAGRGGAFSLSAAQQQEVWVQYSALQIALQAYHQSLKKHPGDTSISGFSHTRLFLSSFSQVNCDFDPYHEFMPLEPSFLITTYQTSDWERPRKSRSQTFGPAIETGHPESGGVRREGTSVSADVVSKCKHRGGISMAELKQTLAAGGYDVTRNNKRVNVVTKRLVNNETLVRTTRNTVFRLNSKKKTDPTHVRTTAVKSVKPKGDLKQSKTASKPPKDREKLQRQAIKRQTPKSRGKSHKPKGKVSKRAAKSKKPRGNARKPSGRSQKRTAKARRPSGRSLKSRRRTPKARRKSPKPAGKKRRSQTNRPARVRKAPRKAQRTWKRQPKRNRHPYNSFQKRQPSRQRLPKTRSRTRRHQTARRRSYYY</sequence>
<reference evidence="11" key="1">
    <citation type="submission" date="2022-08" db="EMBL/GenBank/DDBJ databases">
        <title>Genome sequencing of akame (Lates japonicus).</title>
        <authorList>
            <person name="Hashiguchi Y."/>
            <person name="Takahashi H."/>
        </authorList>
    </citation>
    <scope>NUCLEOTIDE SEQUENCE</scope>
    <source>
        <strain evidence="11">Kochi</strain>
    </source>
</reference>
<dbReference type="InterPro" id="IPR024079">
    <property type="entry name" value="MetalloPept_cat_dom_sf"/>
</dbReference>
<dbReference type="GO" id="GO:0005886">
    <property type="term" value="C:plasma membrane"/>
    <property type="evidence" value="ECO:0007669"/>
    <property type="project" value="TreeGrafter"/>
</dbReference>
<dbReference type="PANTHER" id="PTHR11733:SF128">
    <property type="entry name" value="KELL BLOOD GROUP GLYCOPROTEIN"/>
    <property type="match status" value="1"/>
</dbReference>
<dbReference type="Gene3D" id="1.10.10.10">
    <property type="entry name" value="Winged helix-like DNA-binding domain superfamily/Winged helix DNA-binding domain"/>
    <property type="match status" value="1"/>
</dbReference>
<keyword evidence="4" id="KW-0378">Hydrolase</keyword>
<dbReference type="Gene3D" id="3.40.390.10">
    <property type="entry name" value="Collagenase (Catalytic Domain)"/>
    <property type="match status" value="1"/>
</dbReference>
<evidence type="ECO:0000256" key="1">
    <source>
        <dbReference type="ARBA" id="ARBA00001947"/>
    </source>
</evidence>
<feature type="compositionally biased region" description="Basic residues" evidence="7">
    <location>
        <begin position="1020"/>
        <end position="1046"/>
    </location>
</feature>
<dbReference type="PROSITE" id="PS51885">
    <property type="entry name" value="NEPRILYSIN"/>
    <property type="match status" value="1"/>
</dbReference>
<dbReference type="PANTHER" id="PTHR11733">
    <property type="entry name" value="ZINC METALLOPROTEASE FAMILY M13 NEPRILYSIN-RELATED"/>
    <property type="match status" value="1"/>
</dbReference>
<protein>
    <submittedName>
        <fullName evidence="11">Kell blood group glycoprotein-like protein</fullName>
    </submittedName>
</protein>
<comment type="cofactor">
    <cofactor evidence="1">
        <name>Zn(2+)</name>
        <dbReference type="ChEBI" id="CHEBI:29105"/>
    </cofactor>
</comment>
<dbReference type="InterPro" id="IPR036388">
    <property type="entry name" value="WH-like_DNA-bd_sf"/>
</dbReference>
<dbReference type="GO" id="GO:0046872">
    <property type="term" value="F:metal ion binding"/>
    <property type="evidence" value="ECO:0007669"/>
    <property type="project" value="UniProtKB-KW"/>
</dbReference>
<evidence type="ECO:0000256" key="6">
    <source>
        <dbReference type="ARBA" id="ARBA00023049"/>
    </source>
</evidence>
<feature type="domain" description="Peptidase M13 N-terminal" evidence="10">
    <location>
        <begin position="196"/>
        <end position="547"/>
    </location>
</feature>
<organism evidence="11 12">
    <name type="scientific">Lates japonicus</name>
    <name type="common">Japanese lates</name>
    <dbReference type="NCBI Taxonomy" id="270547"/>
    <lineage>
        <taxon>Eukaryota</taxon>
        <taxon>Metazoa</taxon>
        <taxon>Chordata</taxon>
        <taxon>Craniata</taxon>
        <taxon>Vertebrata</taxon>
        <taxon>Euteleostomi</taxon>
        <taxon>Actinopterygii</taxon>
        <taxon>Neopterygii</taxon>
        <taxon>Teleostei</taxon>
        <taxon>Neoteleostei</taxon>
        <taxon>Acanthomorphata</taxon>
        <taxon>Carangaria</taxon>
        <taxon>Carangaria incertae sedis</taxon>
        <taxon>Centropomidae</taxon>
        <taxon>Lates</taxon>
    </lineage>
</organism>
<evidence type="ECO:0000259" key="9">
    <source>
        <dbReference type="Pfam" id="PF01431"/>
    </source>
</evidence>
<evidence type="ECO:0000256" key="5">
    <source>
        <dbReference type="ARBA" id="ARBA00022833"/>
    </source>
</evidence>
<evidence type="ECO:0000256" key="2">
    <source>
        <dbReference type="ARBA" id="ARBA00022670"/>
    </source>
</evidence>